<dbReference type="GO" id="GO:0000155">
    <property type="term" value="F:phosphorelay sensor kinase activity"/>
    <property type="evidence" value="ECO:0007669"/>
    <property type="project" value="InterPro"/>
</dbReference>
<dbReference type="InterPro" id="IPR005467">
    <property type="entry name" value="His_kinase_dom"/>
</dbReference>
<dbReference type="PIRSF" id="PIRSF037314">
    <property type="entry name" value="STHK_MctS"/>
    <property type="match status" value="1"/>
</dbReference>
<evidence type="ECO:0000256" key="8">
    <source>
        <dbReference type="ARBA" id="ARBA00022741"/>
    </source>
</evidence>
<dbReference type="Gene3D" id="1.20.5.1930">
    <property type="match status" value="1"/>
</dbReference>
<feature type="transmembrane region" description="Helical" evidence="15">
    <location>
        <begin position="201"/>
        <end position="226"/>
    </location>
</feature>
<dbReference type="InterPro" id="IPR003594">
    <property type="entry name" value="HATPase_dom"/>
</dbReference>
<reference evidence="17 18" key="1">
    <citation type="submission" date="2016-01" db="EMBL/GenBank/DDBJ databases">
        <authorList>
            <person name="Oliw E.H."/>
        </authorList>
    </citation>
    <scope>NUCLEOTIDE SEQUENCE [LARGE SCALE GENOMIC DNA]</scope>
    <source>
        <strain evidence="17 18">Zutra 3-1</strain>
    </source>
</reference>
<dbReference type="CDD" id="cd16917">
    <property type="entry name" value="HATPase_UhpB-NarQ-NarX-like"/>
    <property type="match status" value="1"/>
</dbReference>
<evidence type="ECO:0000259" key="16">
    <source>
        <dbReference type="PROSITE" id="PS50109"/>
    </source>
</evidence>
<keyword evidence="13 15" id="KW-0472">Membrane</keyword>
<protein>
    <recommendedName>
        <fullName evidence="3">histidine kinase</fullName>
        <ecNumber evidence="3">2.7.13.3</ecNumber>
    </recommendedName>
</protein>
<keyword evidence="5" id="KW-0597">Phosphoprotein</keyword>
<comment type="subcellular location">
    <subcellularLocation>
        <location evidence="2">Cell membrane</location>
        <topology evidence="2">Multi-pass membrane protein</topology>
    </subcellularLocation>
</comment>
<dbReference type="SMART" id="SM00387">
    <property type="entry name" value="HATPase_c"/>
    <property type="match status" value="1"/>
</dbReference>
<dbReference type="PANTHER" id="PTHR24421">
    <property type="entry name" value="NITRATE/NITRITE SENSOR PROTEIN NARX-RELATED"/>
    <property type="match status" value="1"/>
</dbReference>
<evidence type="ECO:0000256" key="9">
    <source>
        <dbReference type="ARBA" id="ARBA00022777"/>
    </source>
</evidence>
<evidence type="ECO:0000256" key="5">
    <source>
        <dbReference type="ARBA" id="ARBA00022553"/>
    </source>
</evidence>
<dbReference type="EMBL" id="FBWG01000032">
    <property type="protein sequence ID" value="CUX50237.1"/>
    <property type="molecule type" value="Genomic_DNA"/>
</dbReference>
<dbReference type="InterPro" id="IPR050482">
    <property type="entry name" value="Sensor_HK_TwoCompSys"/>
</dbReference>
<organism evidence="17 18">
    <name type="scientific">Agrobacterium deltaense Zutra 3/1</name>
    <dbReference type="NCBI Taxonomy" id="1183427"/>
    <lineage>
        <taxon>Bacteria</taxon>
        <taxon>Pseudomonadati</taxon>
        <taxon>Pseudomonadota</taxon>
        <taxon>Alphaproteobacteria</taxon>
        <taxon>Hyphomicrobiales</taxon>
        <taxon>Rhizobiaceae</taxon>
        <taxon>Rhizobium/Agrobacterium group</taxon>
        <taxon>Agrobacterium</taxon>
    </lineage>
</organism>
<dbReference type="Proteomes" id="UP000191987">
    <property type="component" value="Unassembled WGS sequence"/>
</dbReference>
<dbReference type="PROSITE" id="PS50109">
    <property type="entry name" value="HIS_KIN"/>
    <property type="match status" value="1"/>
</dbReference>
<evidence type="ECO:0000313" key="18">
    <source>
        <dbReference type="Proteomes" id="UP000191987"/>
    </source>
</evidence>
<dbReference type="InterPro" id="IPR017171">
    <property type="entry name" value="Sig_transdc_His_kinase_MctS"/>
</dbReference>
<dbReference type="Pfam" id="PF17200">
    <property type="entry name" value="sCache_2"/>
    <property type="match status" value="1"/>
</dbReference>
<accession>A0A1S7RBX3</accession>
<keyword evidence="11 15" id="KW-1133">Transmembrane helix</keyword>
<proteinExistence type="predicted"/>
<evidence type="ECO:0000256" key="13">
    <source>
        <dbReference type="ARBA" id="ARBA00023136"/>
    </source>
</evidence>
<evidence type="ECO:0000256" key="3">
    <source>
        <dbReference type="ARBA" id="ARBA00012438"/>
    </source>
</evidence>
<gene>
    <name evidence="17" type="ORF">AGR7C_Lc140205</name>
</gene>
<feature type="transmembrane region" description="Helical" evidence="15">
    <location>
        <begin position="7"/>
        <end position="28"/>
    </location>
</feature>
<evidence type="ECO:0000256" key="12">
    <source>
        <dbReference type="ARBA" id="ARBA00023012"/>
    </source>
</evidence>
<keyword evidence="8" id="KW-0547">Nucleotide-binding</keyword>
<dbReference type="AlphaFoldDB" id="A0A1S7RBX3"/>
<evidence type="ECO:0000256" key="7">
    <source>
        <dbReference type="ARBA" id="ARBA00022692"/>
    </source>
</evidence>
<dbReference type="InterPro" id="IPR011712">
    <property type="entry name" value="Sig_transdc_His_kin_sub3_dim/P"/>
</dbReference>
<dbReference type="GO" id="GO:0005524">
    <property type="term" value="F:ATP binding"/>
    <property type="evidence" value="ECO:0007669"/>
    <property type="project" value="UniProtKB-KW"/>
</dbReference>
<dbReference type="InterPro" id="IPR036890">
    <property type="entry name" value="HATPase_C_sf"/>
</dbReference>
<dbReference type="RefSeq" id="WP_080820221.1">
    <property type="nucleotide sequence ID" value="NZ_LT009749.1"/>
</dbReference>
<dbReference type="Gene3D" id="3.30.565.10">
    <property type="entry name" value="Histidine kinase-like ATPase, C-terminal domain"/>
    <property type="match status" value="1"/>
</dbReference>
<dbReference type="EC" id="2.7.13.3" evidence="3"/>
<dbReference type="GO" id="GO:0046983">
    <property type="term" value="F:protein dimerization activity"/>
    <property type="evidence" value="ECO:0007669"/>
    <property type="project" value="InterPro"/>
</dbReference>
<evidence type="ECO:0000256" key="2">
    <source>
        <dbReference type="ARBA" id="ARBA00004651"/>
    </source>
</evidence>
<dbReference type="Pfam" id="PF07730">
    <property type="entry name" value="HisKA_3"/>
    <property type="match status" value="1"/>
</dbReference>
<evidence type="ECO:0000256" key="10">
    <source>
        <dbReference type="ARBA" id="ARBA00022840"/>
    </source>
</evidence>
<sequence length="465" mass="51576">MKLRSQILALAIGPLVLAIIVITALITWQSMTLARTSIDAFERNMLAAKEAELLNLTNLALSAIRSVYDRAGPDDEAAKEEGKRILTGLDYGTDGYFFVYDYDGLNVVHPRQNFRPGNNWLDLHDPDGNRVIYDLIVEAKKGGGLVQYKWEKPSTKKMADKLSFAAGLDKWRWMIGTGVYLDDVFATTAAAKEELRHSITWNFLIVALFAVPAVLLVFATCMLLNLRQQRLADGRLKELMQRIIDTQEEERLRIARELHDGISQNLVGVRFAIDLARRKVTPDNVGAVEAIGKGAIALNEAIKEVRRISHDLRPRVLDDLGLTAALESLISSFSERTGIAATLESVAFKHMLVPEARVALYRVAQEALTNIERHAGATQVAIRFSSRDERVQMDVSDNGRGFPAVRTENGMPASKGLGLRNMQERMTHFGGRLDVESSARGTVLRAVLPITAMKDRNSGLQEAAE</sequence>
<feature type="region of interest" description="Disordered" evidence="14">
    <location>
        <begin position="395"/>
        <end position="416"/>
    </location>
</feature>
<name>A0A1S7RBX3_9HYPH</name>
<evidence type="ECO:0000256" key="14">
    <source>
        <dbReference type="SAM" id="MobiDB-lite"/>
    </source>
</evidence>
<keyword evidence="12" id="KW-0902">Two-component regulatory system</keyword>
<dbReference type="GO" id="GO:0005886">
    <property type="term" value="C:plasma membrane"/>
    <property type="evidence" value="ECO:0007669"/>
    <property type="project" value="UniProtKB-SubCell"/>
</dbReference>
<evidence type="ECO:0000256" key="6">
    <source>
        <dbReference type="ARBA" id="ARBA00022679"/>
    </source>
</evidence>
<dbReference type="InterPro" id="IPR033480">
    <property type="entry name" value="sCache_2"/>
</dbReference>
<dbReference type="Pfam" id="PF02518">
    <property type="entry name" value="HATPase_c"/>
    <property type="match status" value="1"/>
</dbReference>
<keyword evidence="7 15" id="KW-0812">Transmembrane</keyword>
<keyword evidence="10" id="KW-0067">ATP-binding</keyword>
<dbReference type="SUPFAM" id="SSF55874">
    <property type="entry name" value="ATPase domain of HSP90 chaperone/DNA topoisomerase II/histidine kinase"/>
    <property type="match status" value="1"/>
</dbReference>
<evidence type="ECO:0000256" key="1">
    <source>
        <dbReference type="ARBA" id="ARBA00000085"/>
    </source>
</evidence>
<evidence type="ECO:0000313" key="17">
    <source>
        <dbReference type="EMBL" id="CUX50237.1"/>
    </source>
</evidence>
<evidence type="ECO:0000256" key="15">
    <source>
        <dbReference type="SAM" id="Phobius"/>
    </source>
</evidence>
<dbReference type="Gene3D" id="3.30.450.20">
    <property type="entry name" value="PAS domain"/>
    <property type="match status" value="1"/>
</dbReference>
<comment type="catalytic activity">
    <reaction evidence="1">
        <text>ATP + protein L-histidine = ADP + protein N-phospho-L-histidine.</text>
        <dbReference type="EC" id="2.7.13.3"/>
    </reaction>
</comment>
<dbReference type="PANTHER" id="PTHR24421:SF10">
    <property type="entry name" value="NITRATE_NITRITE SENSOR PROTEIN NARQ"/>
    <property type="match status" value="1"/>
</dbReference>
<keyword evidence="9 17" id="KW-0418">Kinase</keyword>
<dbReference type="SMART" id="SM01049">
    <property type="entry name" value="Cache_2"/>
    <property type="match status" value="1"/>
</dbReference>
<evidence type="ECO:0000256" key="4">
    <source>
        <dbReference type="ARBA" id="ARBA00022475"/>
    </source>
</evidence>
<feature type="domain" description="Histidine kinase" evidence="16">
    <location>
        <begin position="257"/>
        <end position="452"/>
    </location>
</feature>
<keyword evidence="6" id="KW-0808">Transferase</keyword>
<evidence type="ECO:0000256" key="11">
    <source>
        <dbReference type="ARBA" id="ARBA00022989"/>
    </source>
</evidence>
<keyword evidence="4" id="KW-1003">Cell membrane</keyword>